<keyword evidence="1" id="KW-0863">Zinc-finger</keyword>
<comment type="caution">
    <text evidence="4">The sequence shown here is derived from an EMBL/GenBank/DDBJ whole genome shotgun (WGS) entry which is preliminary data.</text>
</comment>
<gene>
    <name evidence="4" type="ORF">TrST_g9534</name>
</gene>
<accession>A0A9W7E3W7</accession>
<dbReference type="Gene3D" id="3.30.40.10">
    <property type="entry name" value="Zinc/RING finger domain, C3HC4 (zinc finger)"/>
    <property type="match status" value="1"/>
</dbReference>
<keyword evidence="1" id="KW-0862">Zinc</keyword>
<protein>
    <recommendedName>
        <fullName evidence="3">RING-type domain-containing protein</fullName>
    </recommendedName>
</protein>
<dbReference type="InterPro" id="IPR001841">
    <property type="entry name" value="Znf_RING"/>
</dbReference>
<proteinExistence type="predicted"/>
<sequence>MPTDGSDDRLCLICQVDEANVRFKPCLHAIICSNCAPEFHRRGQGCSICRAAISEFEVGKWDQTFAKGPSDGLGDTEDAEPLLFDAVSGEGSDLSEDEQIALEFEEVFREVFRGLADTLDAEQLLFDAVSGEGPDLSEEEPIALAIGMSLNEVHRPPPPPPPPTLAMPPPQDPGLSPRCSNGHFLNTSHPSASSYIHYNCDSCHRPMRTLSGRTLHSCRGCDYDLCGECFTEEVRRLERRREQYRRNPNQLRSIPSWLGRGGGGGG</sequence>
<evidence type="ECO:0000313" key="4">
    <source>
        <dbReference type="EMBL" id="GMH65237.1"/>
    </source>
</evidence>
<name>A0A9W7E3W7_9STRA</name>
<evidence type="ECO:0000256" key="1">
    <source>
        <dbReference type="PROSITE-ProRule" id="PRU00175"/>
    </source>
</evidence>
<reference evidence="5" key="1">
    <citation type="journal article" date="2023" name="Commun. Biol.">
        <title>Genome analysis of Parmales, the sister group of diatoms, reveals the evolutionary specialization of diatoms from phago-mixotrophs to photoautotrophs.</title>
        <authorList>
            <person name="Ban H."/>
            <person name="Sato S."/>
            <person name="Yoshikawa S."/>
            <person name="Yamada K."/>
            <person name="Nakamura Y."/>
            <person name="Ichinomiya M."/>
            <person name="Sato N."/>
            <person name="Blanc-Mathieu R."/>
            <person name="Endo H."/>
            <person name="Kuwata A."/>
            <person name="Ogata H."/>
        </authorList>
    </citation>
    <scope>NUCLEOTIDE SEQUENCE [LARGE SCALE GENOMIC DNA]</scope>
    <source>
        <strain evidence="5">NIES 3701</strain>
    </source>
</reference>
<keyword evidence="5" id="KW-1185">Reference proteome</keyword>
<dbReference type="Pfam" id="PF26235">
    <property type="entry name" value="zf-KKT2_KKT3"/>
    <property type="match status" value="1"/>
</dbReference>
<dbReference type="Proteomes" id="UP001165085">
    <property type="component" value="Unassembled WGS sequence"/>
</dbReference>
<feature type="region of interest" description="Disordered" evidence="2">
    <location>
        <begin position="151"/>
        <end position="183"/>
    </location>
</feature>
<evidence type="ECO:0000256" key="2">
    <source>
        <dbReference type="SAM" id="MobiDB-lite"/>
    </source>
</evidence>
<evidence type="ECO:0000313" key="5">
    <source>
        <dbReference type="Proteomes" id="UP001165085"/>
    </source>
</evidence>
<feature type="domain" description="RING-type" evidence="3">
    <location>
        <begin position="11"/>
        <end position="50"/>
    </location>
</feature>
<organism evidence="4 5">
    <name type="scientific">Triparma strigata</name>
    <dbReference type="NCBI Taxonomy" id="1606541"/>
    <lineage>
        <taxon>Eukaryota</taxon>
        <taxon>Sar</taxon>
        <taxon>Stramenopiles</taxon>
        <taxon>Ochrophyta</taxon>
        <taxon>Bolidophyceae</taxon>
        <taxon>Parmales</taxon>
        <taxon>Triparmaceae</taxon>
        <taxon>Triparma</taxon>
    </lineage>
</organism>
<feature type="compositionally biased region" description="Pro residues" evidence="2">
    <location>
        <begin position="156"/>
        <end position="172"/>
    </location>
</feature>
<dbReference type="PROSITE" id="PS50089">
    <property type="entry name" value="ZF_RING_2"/>
    <property type="match status" value="1"/>
</dbReference>
<dbReference type="SUPFAM" id="SSF57850">
    <property type="entry name" value="RING/U-box"/>
    <property type="match status" value="1"/>
</dbReference>
<dbReference type="Pfam" id="PF13920">
    <property type="entry name" value="zf-C3HC4_3"/>
    <property type="match status" value="1"/>
</dbReference>
<dbReference type="AlphaFoldDB" id="A0A9W7E3W7"/>
<dbReference type="InterPro" id="IPR013083">
    <property type="entry name" value="Znf_RING/FYVE/PHD"/>
</dbReference>
<evidence type="ECO:0000259" key="3">
    <source>
        <dbReference type="PROSITE" id="PS50089"/>
    </source>
</evidence>
<dbReference type="OrthoDB" id="1711136at2759"/>
<dbReference type="InterPro" id="IPR058800">
    <property type="entry name" value="Znf-KKT2_KKT3"/>
</dbReference>
<keyword evidence="1" id="KW-0479">Metal-binding</keyword>
<dbReference type="GO" id="GO:0008270">
    <property type="term" value="F:zinc ion binding"/>
    <property type="evidence" value="ECO:0007669"/>
    <property type="project" value="UniProtKB-KW"/>
</dbReference>
<dbReference type="EMBL" id="BRXY01000100">
    <property type="protein sequence ID" value="GMH65237.1"/>
    <property type="molecule type" value="Genomic_DNA"/>
</dbReference>